<accession>A0AAF0D1W0</accession>
<sequence length="503" mass="56000">MSFRNLIYFDESHNEGGRINTTYTGLKELLEKNNFECVALTEFPITYDRLKKCSALVIAGPDMAKFRTSEIEDILKYVYDGGSLVLMSDAGGDSGHMTNLNKIAQPLGFQFNADQVIDQKLNLGVDTVPILEQVTPHDITRGVASISYRAGCSITVAGDAQILFKSNQTSTPPSVPVLVLSNYGKGKTVGIGTYEIFRDRLLGGLNAKHHLTLALNIFQYLATRQSFVEEAEVVVEEVGEESSPLLKELTEIKGGKNLIEADSKQEKVVEAKVTPLIESYTSKEQAAILKAISQDVTNLSASIKEQLYTISDLQEKIAEASRRIEKIALTFKNLDFNQLNDHLNNLSTSFKKIDETVGQLLEYNQSLKAQFEGFKLIQEDYGKTIQSLIDTIKSAVDAAVNKISINFSEDLKLLNTSLKNTVQEILENIILKKLSESLKSQEQRLEMLENSLNEKLNKLLSEFSKKPVVEEVKTQIYRESEKPAATTQVKRTGKRRTQGSPSI</sequence>
<feature type="region of interest" description="Disordered" evidence="2">
    <location>
        <begin position="480"/>
        <end position="503"/>
    </location>
</feature>
<dbReference type="AlphaFoldDB" id="A0AAF0D1W0"/>
<evidence type="ECO:0000256" key="1">
    <source>
        <dbReference type="SAM" id="Coils"/>
    </source>
</evidence>
<evidence type="ECO:0000259" key="3">
    <source>
        <dbReference type="Pfam" id="PF23355"/>
    </source>
</evidence>
<reference evidence="4" key="1">
    <citation type="journal article" date="2017" name="Nature">
        <title>Asgard archaea illuminate the origin of eukaryotic cellular complexity.</title>
        <authorList>
            <person name="Zaremba-Niedzwiedzka K."/>
            <person name="Caceres E.F."/>
            <person name="Saw J.H."/>
            <person name="Backstrom D."/>
            <person name="Juzokaite L."/>
            <person name="Vancaester E."/>
            <person name="Seitz K.W."/>
            <person name="Anantharaman K."/>
            <person name="Starnawski P."/>
            <person name="Kjeldsen K.U."/>
            <person name="Scott M.B."/>
            <person name="Nunoura T."/>
            <person name="Banfield J.F."/>
            <person name="Schramm A."/>
            <person name="Baker B.J."/>
            <person name="Spang A."/>
            <person name="Ettema T.J.G."/>
        </authorList>
    </citation>
    <scope>NUCLEOTIDE SEQUENCE</scope>
    <source>
        <strain evidence="4">LCB_4</strain>
    </source>
</reference>
<dbReference type="SUPFAM" id="SSF52317">
    <property type="entry name" value="Class I glutamine amidotransferase-like"/>
    <property type="match status" value="1"/>
</dbReference>
<name>A0AAF0D1W0_ODILC</name>
<dbReference type="Proteomes" id="UP000186851">
    <property type="component" value="Chromosome"/>
</dbReference>
<dbReference type="KEGG" id="oyw:OdinLCB4_006170"/>
<dbReference type="InterPro" id="IPR055458">
    <property type="entry name" value="IFT52_GIFT"/>
</dbReference>
<dbReference type="Gene3D" id="3.40.50.880">
    <property type="match status" value="1"/>
</dbReference>
<dbReference type="InterPro" id="IPR029062">
    <property type="entry name" value="Class_I_gatase-like"/>
</dbReference>
<dbReference type="Pfam" id="PF23355">
    <property type="entry name" value="IFT52_GIFT"/>
    <property type="match status" value="1"/>
</dbReference>
<protein>
    <recommendedName>
        <fullName evidence="3">IFT52 GIFT domain-containing protein</fullName>
    </recommendedName>
</protein>
<evidence type="ECO:0000256" key="2">
    <source>
        <dbReference type="SAM" id="MobiDB-lite"/>
    </source>
</evidence>
<feature type="coiled-coil region" evidence="1">
    <location>
        <begin position="431"/>
        <end position="462"/>
    </location>
</feature>
<feature type="coiled-coil region" evidence="1">
    <location>
        <begin position="303"/>
        <end position="330"/>
    </location>
</feature>
<reference evidence="4" key="2">
    <citation type="journal article" date="2022" name="Nat. Microbiol.">
        <title>A closed Candidatus Odinarchaeum chromosome exposes Asgard archaeal viruses.</title>
        <authorList>
            <person name="Tamarit D."/>
            <person name="Caceres E.F."/>
            <person name="Krupovic M."/>
            <person name="Nijland R."/>
            <person name="Eme L."/>
            <person name="Robinson N.P."/>
            <person name="Ettema T.J.G."/>
        </authorList>
    </citation>
    <scope>NUCLEOTIDE SEQUENCE</scope>
    <source>
        <strain evidence="4">LCB_4</strain>
    </source>
</reference>
<dbReference type="PANTHER" id="PTHR12969:SF7">
    <property type="entry name" value="INTRAFLAGELLAR TRANSPORT PROTEIN 52 HOMOLOG"/>
    <property type="match status" value="1"/>
</dbReference>
<dbReference type="InterPro" id="IPR039975">
    <property type="entry name" value="IFT52"/>
</dbReference>
<keyword evidence="1" id="KW-0175">Coiled coil</keyword>
<evidence type="ECO:0000313" key="4">
    <source>
        <dbReference type="EMBL" id="WEU40053.1"/>
    </source>
</evidence>
<organism evidence="4 5">
    <name type="scientific">Odinarchaeota yellowstonii (strain LCB_4)</name>
    <dbReference type="NCBI Taxonomy" id="1841599"/>
    <lineage>
        <taxon>Archaea</taxon>
        <taxon>Promethearchaeati</taxon>
        <taxon>Candidatus Odinarchaeota</taxon>
        <taxon>Candidatus Odinarchaeia</taxon>
        <taxon>Candidatus Odinarchaeales</taxon>
        <taxon>Candidatus Odinarchaeaceae</taxon>
        <taxon>Candidatus Odinarchaeum</taxon>
    </lineage>
</organism>
<feature type="domain" description="IFT52 GIFT" evidence="3">
    <location>
        <begin position="7"/>
        <end position="118"/>
    </location>
</feature>
<proteinExistence type="predicted"/>
<gene>
    <name evidence="4" type="ORF">OdinLCB4_006170</name>
</gene>
<dbReference type="PANTHER" id="PTHR12969">
    <property type="entry name" value="NGD5/OSM-6/IFT52"/>
    <property type="match status" value="1"/>
</dbReference>
<evidence type="ECO:0000313" key="5">
    <source>
        <dbReference type="Proteomes" id="UP000186851"/>
    </source>
</evidence>
<dbReference type="EMBL" id="CP091871">
    <property type="protein sequence ID" value="WEU40053.1"/>
    <property type="molecule type" value="Genomic_DNA"/>
</dbReference>